<reference evidence="2" key="1">
    <citation type="submission" date="2018-05" db="EMBL/GenBank/DDBJ databases">
        <authorList>
            <person name="Lanie J.A."/>
            <person name="Ng W.-L."/>
            <person name="Kazmierczak K.M."/>
            <person name="Andrzejewski T.M."/>
            <person name="Davidsen T.M."/>
            <person name="Wayne K.J."/>
            <person name="Tettelin H."/>
            <person name="Glass J.I."/>
            <person name="Rusch D."/>
            <person name="Podicherti R."/>
            <person name="Tsui H.-C.T."/>
            <person name="Winkler M.E."/>
        </authorList>
    </citation>
    <scope>NUCLEOTIDE SEQUENCE</scope>
</reference>
<feature type="region of interest" description="Disordered" evidence="1">
    <location>
        <begin position="33"/>
        <end position="100"/>
    </location>
</feature>
<protein>
    <submittedName>
        <fullName evidence="2">Uncharacterized protein</fullName>
    </submittedName>
</protein>
<evidence type="ECO:0000256" key="1">
    <source>
        <dbReference type="SAM" id="MobiDB-lite"/>
    </source>
</evidence>
<name>A0A382N439_9ZZZZ</name>
<proteinExistence type="predicted"/>
<feature type="non-terminal residue" evidence="2">
    <location>
        <position position="225"/>
    </location>
</feature>
<accession>A0A382N439</accession>
<sequence length="225" mass="24181">MTNKILIISIWVASVALAYWLGLEGGSEFTASNEKAKGGGDIASGPLSTVKGTPKSPSPTGFDVSTISSRKEEVSNALSSSHVTVEERPEVDSQSEQKSLLKRLRSGNPVERLAAFTEVLNDPTSANLSSAIDAYKTLPEGHTRFSELRLLTYAWSQVDPAGALEWVGSLSRFEKHIGSGSVLDAWSRNDPNAAIEWAKNNFEGDDNPYFVGIITGMAEKDFTGA</sequence>
<organism evidence="2">
    <name type="scientific">marine metagenome</name>
    <dbReference type="NCBI Taxonomy" id="408172"/>
    <lineage>
        <taxon>unclassified sequences</taxon>
        <taxon>metagenomes</taxon>
        <taxon>ecological metagenomes</taxon>
    </lineage>
</organism>
<dbReference type="EMBL" id="UINC01097539">
    <property type="protein sequence ID" value="SVC55328.1"/>
    <property type="molecule type" value="Genomic_DNA"/>
</dbReference>
<dbReference type="AlphaFoldDB" id="A0A382N439"/>
<evidence type="ECO:0000313" key="2">
    <source>
        <dbReference type="EMBL" id="SVC55328.1"/>
    </source>
</evidence>
<gene>
    <name evidence="2" type="ORF">METZ01_LOCUS308182</name>
</gene>